<reference evidence="4" key="1">
    <citation type="submission" date="2023-01" db="EMBL/GenBank/DDBJ databases">
        <title>Genome assembly of the deep-sea coral Lophelia pertusa.</title>
        <authorList>
            <person name="Herrera S."/>
            <person name="Cordes E."/>
        </authorList>
    </citation>
    <scope>NUCLEOTIDE SEQUENCE</scope>
    <source>
        <strain evidence="4">USNM1676648</strain>
        <tissue evidence="4">Polyp</tissue>
    </source>
</reference>
<keyword evidence="1" id="KW-0863">Zinc-finger</keyword>
<dbReference type="EMBL" id="MU825396">
    <property type="protein sequence ID" value="KAJ7394866.1"/>
    <property type="molecule type" value="Genomic_DNA"/>
</dbReference>
<dbReference type="Proteomes" id="UP001163046">
    <property type="component" value="Unassembled WGS sequence"/>
</dbReference>
<keyword evidence="1" id="KW-0862">Zinc</keyword>
<evidence type="ECO:0000313" key="4">
    <source>
        <dbReference type="EMBL" id="KAJ7394866.1"/>
    </source>
</evidence>
<comment type="caution">
    <text evidence="4">The sequence shown here is derived from an EMBL/GenBank/DDBJ whole genome shotgun (WGS) entry which is preliminary data.</text>
</comment>
<evidence type="ECO:0000313" key="5">
    <source>
        <dbReference type="Proteomes" id="UP001163046"/>
    </source>
</evidence>
<feature type="domain" description="SWIM-type" evidence="3">
    <location>
        <begin position="422"/>
        <end position="455"/>
    </location>
</feature>
<dbReference type="PROSITE" id="PS50966">
    <property type="entry name" value="ZF_SWIM"/>
    <property type="match status" value="1"/>
</dbReference>
<protein>
    <recommendedName>
        <fullName evidence="3">SWIM-type domain-containing protein</fullName>
    </recommendedName>
</protein>
<gene>
    <name evidence="4" type="ORF">OS493_000701</name>
</gene>
<name>A0A9X0A7J2_9CNID</name>
<feature type="region of interest" description="Disordered" evidence="2">
    <location>
        <begin position="220"/>
        <end position="239"/>
    </location>
</feature>
<keyword evidence="5" id="KW-1185">Reference proteome</keyword>
<dbReference type="OrthoDB" id="10201194at2759"/>
<organism evidence="4 5">
    <name type="scientific">Desmophyllum pertusum</name>
    <dbReference type="NCBI Taxonomy" id="174260"/>
    <lineage>
        <taxon>Eukaryota</taxon>
        <taxon>Metazoa</taxon>
        <taxon>Cnidaria</taxon>
        <taxon>Anthozoa</taxon>
        <taxon>Hexacorallia</taxon>
        <taxon>Scleractinia</taxon>
        <taxon>Caryophylliina</taxon>
        <taxon>Caryophylliidae</taxon>
        <taxon>Desmophyllum</taxon>
    </lineage>
</organism>
<evidence type="ECO:0000256" key="2">
    <source>
        <dbReference type="SAM" id="MobiDB-lite"/>
    </source>
</evidence>
<keyword evidence="1" id="KW-0479">Metal-binding</keyword>
<dbReference type="AlphaFoldDB" id="A0A9X0A7J2"/>
<dbReference type="InterPro" id="IPR007527">
    <property type="entry name" value="Znf_SWIM"/>
</dbReference>
<evidence type="ECO:0000259" key="3">
    <source>
        <dbReference type="PROSITE" id="PS50966"/>
    </source>
</evidence>
<proteinExistence type="predicted"/>
<accession>A0A9X0A7J2</accession>
<sequence length="464" mass="53188">MPRSKKQVYDLQFRATQDNDPVDDMLVYARKKEKIVLRNEDMPTDLWVLGTKVMCSDVGRFTASEKLSHPICIDPTFNMDQFENWKEPSFSWSYYDTPQKGCPDLQSVVAYTRNAFLEKCRGYLTDGEEALNMAWKAELPKARHLRCVKHFEGNCKQKLHSIGIKERSKQKFFLEKVFGVTNKGDGIVVAEDKNDAKTGRYLADRQELIGKAMTLKARRKAHMPVDEKGKPIHPYTNSSESMNNVMSQAKTDFLNFNNKGKNENLSKLEFTKHIFKEIHEREMRELKLALCGLSEEYKLDKIVEYLVVPVDTWFDWSERQRKEYIAKFNAMSIDNALQGKEIRVGHDLQAGATCKEYKELSIDAAAILKERKHCKDEVVKAVIEGALALLNLPAAIQQKPTLDPSKANKYEVASREAKHGEVECTVNKNYISCRCPSFRFDSVCKHSIAVAEKVGILDQHLQFV</sequence>
<dbReference type="GO" id="GO:0008270">
    <property type="term" value="F:zinc ion binding"/>
    <property type="evidence" value="ECO:0007669"/>
    <property type="project" value="UniProtKB-KW"/>
</dbReference>
<evidence type="ECO:0000256" key="1">
    <source>
        <dbReference type="PROSITE-ProRule" id="PRU00325"/>
    </source>
</evidence>